<protein>
    <submittedName>
        <fullName evidence="1">Uncharacterized protein</fullName>
    </submittedName>
</protein>
<gene>
    <name evidence="1" type="ORF">EYH02_05550</name>
</gene>
<evidence type="ECO:0000313" key="1">
    <source>
        <dbReference type="EMBL" id="HIP57511.1"/>
    </source>
</evidence>
<proteinExistence type="predicted"/>
<evidence type="ECO:0000313" key="2">
    <source>
        <dbReference type="Proteomes" id="UP000605805"/>
    </source>
</evidence>
<name>A0A832Z149_9CREN</name>
<organism evidence="1 2">
    <name type="scientific">Ignisphaera aggregans</name>
    <dbReference type="NCBI Taxonomy" id="334771"/>
    <lineage>
        <taxon>Archaea</taxon>
        <taxon>Thermoproteota</taxon>
        <taxon>Thermoprotei</taxon>
        <taxon>Desulfurococcales</taxon>
        <taxon>Desulfurococcaceae</taxon>
        <taxon>Ignisphaera</taxon>
    </lineage>
</organism>
<dbReference type="AlphaFoldDB" id="A0A832Z149"/>
<comment type="caution">
    <text evidence="1">The sequence shown here is derived from an EMBL/GenBank/DDBJ whole genome shotgun (WGS) entry which is preliminary data.</text>
</comment>
<dbReference type="EMBL" id="DQTV01000110">
    <property type="protein sequence ID" value="HIP57511.1"/>
    <property type="molecule type" value="Genomic_DNA"/>
</dbReference>
<accession>A0A832Z149</accession>
<reference evidence="1" key="1">
    <citation type="journal article" date="2020" name="ISME J.">
        <title>Gammaproteobacteria mediating utilization of methyl-, sulfur- and petroleum organic compounds in deep ocean hydrothermal plumes.</title>
        <authorList>
            <person name="Zhou Z."/>
            <person name="Liu Y."/>
            <person name="Pan J."/>
            <person name="Cron B.R."/>
            <person name="Toner B.M."/>
            <person name="Anantharaman K."/>
            <person name="Breier J.A."/>
            <person name="Dick G.J."/>
            <person name="Li M."/>
        </authorList>
    </citation>
    <scope>NUCLEOTIDE SEQUENCE</scope>
    <source>
        <strain evidence="1">SZUA-1435</strain>
    </source>
</reference>
<sequence>MIEQVNEVIKKLELAVNRHSMRVKQCKKALREYRRGAATDEDVRNSIAKLLRASKAIRKLLEQLNEYSHFDALDGEASERLHLLAFFISEVSVNEELELWHNILTDSNTIIGVEDLHAQLEHLEQLRQLAHKLFDKTKR</sequence>
<dbReference type="Proteomes" id="UP000605805">
    <property type="component" value="Unassembled WGS sequence"/>
</dbReference>